<dbReference type="GO" id="GO:0006352">
    <property type="term" value="P:DNA-templated transcription initiation"/>
    <property type="evidence" value="ECO:0007669"/>
    <property type="project" value="InterPro"/>
</dbReference>
<comment type="similarity">
    <text evidence="1">Belongs to the sigma-70 factor family. ECF subfamily.</text>
</comment>
<dbReference type="RefSeq" id="WP_342069764.1">
    <property type="nucleotide sequence ID" value="NZ_CP151762.1"/>
</dbReference>
<dbReference type="SUPFAM" id="SSF88659">
    <property type="entry name" value="Sigma3 and sigma4 domains of RNA polymerase sigma factors"/>
    <property type="match status" value="1"/>
</dbReference>
<evidence type="ECO:0000256" key="3">
    <source>
        <dbReference type="ARBA" id="ARBA00023082"/>
    </source>
</evidence>
<dbReference type="InterPro" id="IPR014284">
    <property type="entry name" value="RNA_pol_sigma-70_dom"/>
</dbReference>
<dbReference type="SUPFAM" id="SSF88946">
    <property type="entry name" value="Sigma2 domain of RNA polymerase sigma factors"/>
    <property type="match status" value="1"/>
</dbReference>
<organism evidence="7 8">
    <name type="scientific">Yoonia algicola</name>
    <dbReference type="NCBI Taxonomy" id="3137368"/>
    <lineage>
        <taxon>Bacteria</taxon>
        <taxon>Pseudomonadati</taxon>
        <taxon>Pseudomonadota</taxon>
        <taxon>Alphaproteobacteria</taxon>
        <taxon>Rhodobacterales</taxon>
        <taxon>Paracoccaceae</taxon>
        <taxon>Yoonia</taxon>
    </lineage>
</organism>
<dbReference type="PANTHER" id="PTHR43133:SF62">
    <property type="entry name" value="RNA POLYMERASE SIGMA FACTOR SIGZ"/>
    <property type="match status" value="1"/>
</dbReference>
<dbReference type="Proteomes" id="UP001451782">
    <property type="component" value="Chromosome"/>
</dbReference>
<evidence type="ECO:0000259" key="5">
    <source>
        <dbReference type="Pfam" id="PF04542"/>
    </source>
</evidence>
<dbReference type="GO" id="GO:0003677">
    <property type="term" value="F:DNA binding"/>
    <property type="evidence" value="ECO:0007669"/>
    <property type="project" value="InterPro"/>
</dbReference>
<evidence type="ECO:0000256" key="4">
    <source>
        <dbReference type="ARBA" id="ARBA00023163"/>
    </source>
</evidence>
<evidence type="ECO:0000259" key="6">
    <source>
        <dbReference type="Pfam" id="PF08281"/>
    </source>
</evidence>
<sequence length="180" mass="20142">MTTRDEVENLIARVGLGDRVAFSALYDATSAKLFGVCLRILNDRAEAEDALQEVFVKIWQKADTYAANGYSPMTWLITLARNLAIDRLRMRKAGSVDIDEVYDLADSGPTPEAAALASSERKQIDGCLDELKPDRADAVRGAYLDGYSYNELAARYDVPLNTMRTWLRRSLINLKDCLTR</sequence>
<keyword evidence="4" id="KW-0804">Transcription</keyword>
<keyword evidence="3" id="KW-0731">Sigma factor</keyword>
<feature type="domain" description="RNA polymerase sigma factor 70 region 4 type 2" evidence="6">
    <location>
        <begin position="122"/>
        <end position="171"/>
    </location>
</feature>
<keyword evidence="8" id="KW-1185">Reference proteome</keyword>
<dbReference type="InterPro" id="IPR013325">
    <property type="entry name" value="RNA_pol_sigma_r2"/>
</dbReference>
<evidence type="ECO:0000313" key="7">
    <source>
        <dbReference type="EMBL" id="WZU63382.1"/>
    </source>
</evidence>
<keyword evidence="2" id="KW-0805">Transcription regulation</keyword>
<dbReference type="Gene3D" id="1.10.1740.10">
    <property type="match status" value="1"/>
</dbReference>
<dbReference type="InterPro" id="IPR039425">
    <property type="entry name" value="RNA_pol_sigma-70-like"/>
</dbReference>
<evidence type="ECO:0000256" key="2">
    <source>
        <dbReference type="ARBA" id="ARBA00023015"/>
    </source>
</evidence>
<dbReference type="AlphaFoldDB" id="A0AAN0M6E9"/>
<reference evidence="7 8" key="1">
    <citation type="submission" date="2024-04" db="EMBL/GenBank/DDBJ databases">
        <title>Phylogenomic analyses of a clade within the roseobacter group suggest taxonomic reassignments of species of the genera Aestuariivita, Citreicella, Loktanella, Nautella, Pelagibaca, Ruegeria, Thalassobius, Thiobacimonas and Tropicibacter, and the proposal o.</title>
        <authorList>
            <person name="Jeon C.O."/>
        </authorList>
    </citation>
    <scope>NUCLEOTIDE SEQUENCE [LARGE SCALE GENOMIC DNA]</scope>
    <source>
        <strain evidence="7 8">G8-12</strain>
    </source>
</reference>
<dbReference type="Gene3D" id="1.10.10.10">
    <property type="entry name" value="Winged helix-like DNA-binding domain superfamily/Winged helix DNA-binding domain"/>
    <property type="match status" value="1"/>
</dbReference>
<dbReference type="KEGG" id="yag:AABB28_16245"/>
<dbReference type="GO" id="GO:0016987">
    <property type="term" value="F:sigma factor activity"/>
    <property type="evidence" value="ECO:0007669"/>
    <property type="project" value="UniProtKB-KW"/>
</dbReference>
<dbReference type="NCBIfam" id="TIGR02937">
    <property type="entry name" value="sigma70-ECF"/>
    <property type="match status" value="1"/>
</dbReference>
<dbReference type="NCBIfam" id="NF009167">
    <property type="entry name" value="PRK12514.1"/>
    <property type="match status" value="1"/>
</dbReference>
<gene>
    <name evidence="7" type="ORF">AABB28_16245</name>
</gene>
<evidence type="ECO:0000256" key="1">
    <source>
        <dbReference type="ARBA" id="ARBA00010641"/>
    </source>
</evidence>
<proteinExistence type="inferred from homology"/>
<dbReference type="Pfam" id="PF04542">
    <property type="entry name" value="Sigma70_r2"/>
    <property type="match status" value="1"/>
</dbReference>
<evidence type="ECO:0000313" key="8">
    <source>
        <dbReference type="Proteomes" id="UP001451782"/>
    </source>
</evidence>
<accession>A0AAN0M6E9</accession>
<dbReference type="InterPro" id="IPR036388">
    <property type="entry name" value="WH-like_DNA-bd_sf"/>
</dbReference>
<protein>
    <submittedName>
        <fullName evidence="7">Sigma-70 family RNA polymerase sigma factor</fullName>
    </submittedName>
</protein>
<dbReference type="PANTHER" id="PTHR43133">
    <property type="entry name" value="RNA POLYMERASE ECF-TYPE SIGMA FACTO"/>
    <property type="match status" value="1"/>
</dbReference>
<dbReference type="InterPro" id="IPR013249">
    <property type="entry name" value="RNA_pol_sigma70_r4_t2"/>
</dbReference>
<dbReference type="InterPro" id="IPR013324">
    <property type="entry name" value="RNA_pol_sigma_r3/r4-like"/>
</dbReference>
<dbReference type="Pfam" id="PF08281">
    <property type="entry name" value="Sigma70_r4_2"/>
    <property type="match status" value="1"/>
</dbReference>
<dbReference type="EMBL" id="CP151762">
    <property type="protein sequence ID" value="WZU63382.1"/>
    <property type="molecule type" value="Genomic_DNA"/>
</dbReference>
<dbReference type="InterPro" id="IPR007627">
    <property type="entry name" value="RNA_pol_sigma70_r2"/>
</dbReference>
<name>A0AAN0M6E9_9RHOB</name>
<feature type="domain" description="RNA polymerase sigma-70 region 2" evidence="5">
    <location>
        <begin position="25"/>
        <end position="92"/>
    </location>
</feature>